<proteinExistence type="predicted"/>
<dbReference type="RefSeq" id="WP_185986261.1">
    <property type="nucleotide sequence ID" value="NZ_BAAALZ010000002.1"/>
</dbReference>
<sequence length="365" mass="37369">MQGTNARAHARQTVQEIVNRSRLALAAKSAVAAAIAWYLAPLVPFAESEYSYYAPLGVLVSMYPTFFESARSGMQTVLGLIAGVALGLGGVGLVALGSPGIVAVALVVAVGVAVGGAQLFGAGRDWVSMAGLFVLLLSRGESGEFSSSYLVTMGFGVVVGLAVQWIAVPPLYGKTAQVHVAEYRAALAAAFRAAASTIMEGGGEQSIREAEIRVRVAGDAVRQGIDAAARSERANPRVRFGRAGRSQLGTVAGQLDAVQLQALVVSDLAARCGSRGTAAAVGAREGGAPSRCGARSSGRPACWRRGSPAVHARARRGAPSAAAPGPGLPPCRRRPPHGPRCAATRLPGSRASRAASTMRGRSPLP</sequence>
<keyword evidence="4" id="KW-1185">Reference proteome</keyword>
<dbReference type="Proteomes" id="UP000586095">
    <property type="component" value="Unassembled WGS sequence"/>
</dbReference>
<comment type="caution">
    <text evidence="3">The sequence shown here is derived from an EMBL/GenBank/DDBJ whole genome shotgun (WGS) entry which is preliminary data.</text>
</comment>
<evidence type="ECO:0000256" key="1">
    <source>
        <dbReference type="SAM" id="MobiDB-lite"/>
    </source>
</evidence>
<protein>
    <recommendedName>
        <fullName evidence="5">FUSC family protein</fullName>
    </recommendedName>
</protein>
<name>A0A852R980_9MICO</name>
<feature type="transmembrane region" description="Helical" evidence="2">
    <location>
        <begin position="52"/>
        <end position="70"/>
    </location>
</feature>
<feature type="transmembrane region" description="Helical" evidence="2">
    <location>
        <begin position="148"/>
        <end position="167"/>
    </location>
</feature>
<reference evidence="3 4" key="1">
    <citation type="submission" date="2020-07" db="EMBL/GenBank/DDBJ databases">
        <title>Sequencing the genomes of 1000 actinobacteria strains.</title>
        <authorList>
            <person name="Klenk H.-P."/>
        </authorList>
    </citation>
    <scope>NUCLEOTIDE SEQUENCE [LARGE SCALE GENOMIC DNA]</scope>
    <source>
        <strain evidence="3 4">DSM 17380</strain>
    </source>
</reference>
<feature type="transmembrane region" description="Helical" evidence="2">
    <location>
        <begin position="21"/>
        <end position="40"/>
    </location>
</feature>
<keyword evidence="2" id="KW-0472">Membrane</keyword>
<accession>A0A852R980</accession>
<evidence type="ECO:0008006" key="5">
    <source>
        <dbReference type="Google" id="ProtNLM"/>
    </source>
</evidence>
<feature type="transmembrane region" description="Helical" evidence="2">
    <location>
        <begin position="77"/>
        <end position="96"/>
    </location>
</feature>
<evidence type="ECO:0000256" key="2">
    <source>
        <dbReference type="SAM" id="Phobius"/>
    </source>
</evidence>
<feature type="transmembrane region" description="Helical" evidence="2">
    <location>
        <begin position="102"/>
        <end position="127"/>
    </location>
</feature>
<keyword evidence="2" id="KW-0812">Transmembrane</keyword>
<keyword evidence="2" id="KW-1133">Transmembrane helix</keyword>
<feature type="region of interest" description="Disordered" evidence="1">
    <location>
        <begin position="284"/>
        <end position="365"/>
    </location>
</feature>
<dbReference type="EMBL" id="JACCBD010000001">
    <property type="protein sequence ID" value="NYD25866.1"/>
    <property type="molecule type" value="Genomic_DNA"/>
</dbReference>
<evidence type="ECO:0000313" key="4">
    <source>
        <dbReference type="Proteomes" id="UP000586095"/>
    </source>
</evidence>
<gene>
    <name evidence="3" type="ORF">BJ960_000669</name>
</gene>
<dbReference type="AlphaFoldDB" id="A0A852R980"/>
<evidence type="ECO:0000313" key="3">
    <source>
        <dbReference type="EMBL" id="NYD25866.1"/>
    </source>
</evidence>
<organism evidence="3 4">
    <name type="scientific">Leucobacter aridicollis</name>
    <dbReference type="NCBI Taxonomy" id="283878"/>
    <lineage>
        <taxon>Bacteria</taxon>
        <taxon>Bacillati</taxon>
        <taxon>Actinomycetota</taxon>
        <taxon>Actinomycetes</taxon>
        <taxon>Micrococcales</taxon>
        <taxon>Microbacteriaceae</taxon>
        <taxon>Leucobacter</taxon>
    </lineage>
</organism>